<keyword evidence="3" id="KW-1185">Reference proteome</keyword>
<name>A0A2I0B1U2_9ASPA</name>
<reference evidence="2 3" key="1">
    <citation type="journal article" date="2017" name="Nature">
        <title>The Apostasia genome and the evolution of orchids.</title>
        <authorList>
            <person name="Zhang G.Q."/>
            <person name="Liu K.W."/>
            <person name="Li Z."/>
            <person name="Lohaus R."/>
            <person name="Hsiao Y.Y."/>
            <person name="Niu S.C."/>
            <person name="Wang J.Y."/>
            <person name="Lin Y.C."/>
            <person name="Xu Q."/>
            <person name="Chen L.J."/>
            <person name="Yoshida K."/>
            <person name="Fujiwara S."/>
            <person name="Wang Z.W."/>
            <person name="Zhang Y.Q."/>
            <person name="Mitsuda N."/>
            <person name="Wang M."/>
            <person name="Liu G.H."/>
            <person name="Pecoraro L."/>
            <person name="Huang H.X."/>
            <person name="Xiao X.J."/>
            <person name="Lin M."/>
            <person name="Wu X.Y."/>
            <person name="Wu W.L."/>
            <person name="Chen Y.Y."/>
            <person name="Chang S.B."/>
            <person name="Sakamoto S."/>
            <person name="Ohme-Takagi M."/>
            <person name="Yagi M."/>
            <person name="Zeng S.J."/>
            <person name="Shen C.Y."/>
            <person name="Yeh C.M."/>
            <person name="Luo Y.B."/>
            <person name="Tsai W.C."/>
            <person name="Van de Peer Y."/>
            <person name="Liu Z.J."/>
        </authorList>
    </citation>
    <scope>NUCLEOTIDE SEQUENCE [LARGE SCALE GENOMIC DNA]</scope>
    <source>
        <strain evidence="3">cv. Shenzhen</strain>
        <tissue evidence="2">Stem</tissue>
    </source>
</reference>
<proteinExistence type="predicted"/>
<evidence type="ECO:0000313" key="2">
    <source>
        <dbReference type="EMBL" id="PKA61763.1"/>
    </source>
</evidence>
<evidence type="ECO:0000313" key="3">
    <source>
        <dbReference type="Proteomes" id="UP000236161"/>
    </source>
</evidence>
<sequence>MAKSAAAGLQISLVLLFVISASLSSPSPPESAAVEALPGGQNGVACSHDEELVLLPVLLRAPLPFCSLP</sequence>
<dbReference type="Proteomes" id="UP000236161">
    <property type="component" value="Unassembled WGS sequence"/>
</dbReference>
<keyword evidence="1" id="KW-0732">Signal</keyword>
<gene>
    <name evidence="2" type="ORF">AXF42_Ash008594</name>
</gene>
<dbReference type="AlphaFoldDB" id="A0A2I0B1U2"/>
<evidence type="ECO:0000256" key="1">
    <source>
        <dbReference type="SAM" id="SignalP"/>
    </source>
</evidence>
<accession>A0A2I0B1U2</accession>
<dbReference type="EMBL" id="KZ451923">
    <property type="protein sequence ID" value="PKA61763.1"/>
    <property type="molecule type" value="Genomic_DNA"/>
</dbReference>
<feature type="signal peptide" evidence="1">
    <location>
        <begin position="1"/>
        <end position="24"/>
    </location>
</feature>
<organism evidence="2 3">
    <name type="scientific">Apostasia shenzhenica</name>
    <dbReference type="NCBI Taxonomy" id="1088818"/>
    <lineage>
        <taxon>Eukaryota</taxon>
        <taxon>Viridiplantae</taxon>
        <taxon>Streptophyta</taxon>
        <taxon>Embryophyta</taxon>
        <taxon>Tracheophyta</taxon>
        <taxon>Spermatophyta</taxon>
        <taxon>Magnoliopsida</taxon>
        <taxon>Liliopsida</taxon>
        <taxon>Asparagales</taxon>
        <taxon>Orchidaceae</taxon>
        <taxon>Apostasioideae</taxon>
        <taxon>Apostasia</taxon>
    </lineage>
</organism>
<protein>
    <submittedName>
        <fullName evidence="2">Uncharacterized protein</fullName>
    </submittedName>
</protein>
<feature type="chain" id="PRO_5014187520" evidence="1">
    <location>
        <begin position="25"/>
        <end position="69"/>
    </location>
</feature>